<dbReference type="InterPro" id="IPR050309">
    <property type="entry name" value="Type-B_Carboxylest/Lipase"/>
</dbReference>
<dbReference type="Gene3D" id="3.40.50.1820">
    <property type="entry name" value="alpha/beta hydrolase"/>
    <property type="match status" value="1"/>
</dbReference>
<evidence type="ECO:0000313" key="3">
    <source>
        <dbReference type="EMBL" id="JAT07366.1"/>
    </source>
</evidence>
<gene>
    <name evidence="3" type="ORF">g.4371</name>
</gene>
<evidence type="ECO:0000256" key="1">
    <source>
        <dbReference type="ARBA" id="ARBA00023180"/>
    </source>
</evidence>
<dbReference type="PANTHER" id="PTHR11559">
    <property type="entry name" value="CARBOXYLESTERASE"/>
    <property type="match status" value="1"/>
</dbReference>
<keyword evidence="1" id="KW-0325">Glycoprotein</keyword>
<organism evidence="3">
    <name type="scientific">Homalodisca liturata</name>
    <dbReference type="NCBI Taxonomy" id="320908"/>
    <lineage>
        <taxon>Eukaryota</taxon>
        <taxon>Metazoa</taxon>
        <taxon>Ecdysozoa</taxon>
        <taxon>Arthropoda</taxon>
        <taxon>Hexapoda</taxon>
        <taxon>Insecta</taxon>
        <taxon>Pterygota</taxon>
        <taxon>Neoptera</taxon>
        <taxon>Paraneoptera</taxon>
        <taxon>Hemiptera</taxon>
        <taxon>Auchenorrhyncha</taxon>
        <taxon>Membracoidea</taxon>
        <taxon>Cicadellidae</taxon>
        <taxon>Cicadellinae</taxon>
        <taxon>Proconiini</taxon>
        <taxon>Homalodisca</taxon>
    </lineage>
</organism>
<dbReference type="InterPro" id="IPR002018">
    <property type="entry name" value="CarbesteraseB"/>
</dbReference>
<dbReference type="Pfam" id="PF00135">
    <property type="entry name" value="COesterase"/>
    <property type="match status" value="1"/>
</dbReference>
<reference evidence="3" key="1">
    <citation type="submission" date="2015-11" db="EMBL/GenBank/DDBJ databases">
        <title>De novo transcriptome assembly of four potential Pierce s Disease insect vectors from Arizona vineyards.</title>
        <authorList>
            <person name="Tassone E.E."/>
        </authorList>
    </citation>
    <scope>NUCLEOTIDE SEQUENCE</scope>
</reference>
<protein>
    <recommendedName>
        <fullName evidence="2">Carboxylesterase type B domain-containing protein</fullName>
    </recommendedName>
</protein>
<evidence type="ECO:0000259" key="2">
    <source>
        <dbReference type="Pfam" id="PF00135"/>
    </source>
</evidence>
<feature type="non-terminal residue" evidence="3">
    <location>
        <position position="301"/>
    </location>
</feature>
<accession>A0A1B6K7F5</accession>
<name>A0A1B6K7F5_9HEMI</name>
<sequence>MQSPASRDLFVRGISQSGTSLGTHSLMGKGTAREYTVKLAKLLDCSSSDSQEILQCLQQKTTSEIEKAHQNLQFPRYGMTKSIFRPVVEVSSDQAFITSSPLLATTEKPWLVGLTANEGILDIREKVLNHIITKIRSDYKDYIPKALLFEDICSEPSQIAESIYDFYFKNSMNRNDMIKSIEEMYTDWWFLWPTEQAIRKHKGPLFYYLYAHQGQHSYAEVYNSPTGLGVSHLDDLLSLFRHSLYFPELNEQDTNVSKLLVNLWVDFAMGGNPTPHPISNNPQTNQVKDFLWTVHHKSDEL</sequence>
<feature type="domain" description="Carboxylesterase type B" evidence="2">
    <location>
        <begin position="1"/>
        <end position="278"/>
    </location>
</feature>
<dbReference type="InterPro" id="IPR029058">
    <property type="entry name" value="AB_hydrolase_fold"/>
</dbReference>
<proteinExistence type="predicted"/>
<dbReference type="EMBL" id="GECU01000341">
    <property type="protein sequence ID" value="JAT07366.1"/>
    <property type="molecule type" value="Transcribed_RNA"/>
</dbReference>
<dbReference type="SUPFAM" id="SSF53474">
    <property type="entry name" value="alpha/beta-Hydrolases"/>
    <property type="match status" value="1"/>
</dbReference>
<dbReference type="AlphaFoldDB" id="A0A1B6K7F5"/>